<comment type="similarity">
    <text evidence="2">Belongs to the actin-binding proteins ADF family. Twinfilin subfamily.</text>
</comment>
<dbReference type="GO" id="GO:0030042">
    <property type="term" value="P:actin filament depolymerization"/>
    <property type="evidence" value="ECO:0007669"/>
    <property type="project" value="TreeGrafter"/>
</dbReference>
<name>A0A183VBC4_TOXCA</name>
<evidence type="ECO:0000256" key="3">
    <source>
        <dbReference type="ARBA" id="ARBA00022490"/>
    </source>
</evidence>
<evidence type="ECO:0000313" key="10">
    <source>
        <dbReference type="Proteomes" id="UP000050794"/>
    </source>
</evidence>
<dbReference type="GO" id="GO:0003785">
    <property type="term" value="F:actin monomer binding"/>
    <property type="evidence" value="ECO:0007669"/>
    <property type="project" value="TreeGrafter"/>
</dbReference>
<keyword evidence="3" id="KW-0963">Cytoplasm</keyword>
<dbReference type="AlphaFoldDB" id="A0A183VBC4"/>
<dbReference type="InterPro" id="IPR028458">
    <property type="entry name" value="Twinfilin"/>
</dbReference>
<evidence type="ECO:0000313" key="9">
    <source>
        <dbReference type="EMBL" id="VDM49365.1"/>
    </source>
</evidence>
<dbReference type="PANTHER" id="PTHR13759">
    <property type="entry name" value="TWINFILIN"/>
    <property type="match status" value="1"/>
</dbReference>
<dbReference type="CDD" id="cd11285">
    <property type="entry name" value="ADF_Twf-N_like"/>
    <property type="match status" value="1"/>
</dbReference>
<dbReference type="PANTHER" id="PTHR13759:SF1">
    <property type="entry name" value="TWINFILIN"/>
    <property type="match status" value="1"/>
</dbReference>
<accession>A0A183VBC4</accession>
<evidence type="ECO:0000259" key="8">
    <source>
        <dbReference type="PROSITE" id="PS51263"/>
    </source>
</evidence>
<dbReference type="InterPro" id="IPR029006">
    <property type="entry name" value="ADF-H/Gelsolin-like_dom_sf"/>
</dbReference>
<dbReference type="WBParaSite" id="TCNE_0001804801-mRNA-1">
    <property type="protein sequence ID" value="TCNE_0001804801-mRNA-1"/>
    <property type="gene ID" value="TCNE_0001804801"/>
</dbReference>
<dbReference type="EMBL" id="UYWY01025066">
    <property type="protein sequence ID" value="VDM49365.1"/>
    <property type="molecule type" value="Genomic_DNA"/>
</dbReference>
<reference evidence="9 10" key="2">
    <citation type="submission" date="2018-11" db="EMBL/GenBank/DDBJ databases">
        <authorList>
            <consortium name="Pathogen Informatics"/>
        </authorList>
    </citation>
    <scope>NUCLEOTIDE SEQUENCE [LARGE SCALE GENOMIC DNA]</scope>
</reference>
<dbReference type="Pfam" id="PF00241">
    <property type="entry name" value="Cofilin_ADF"/>
    <property type="match status" value="2"/>
</dbReference>
<dbReference type="Proteomes" id="UP000050794">
    <property type="component" value="Unassembled WGS sequence"/>
</dbReference>
<organism evidence="10 11">
    <name type="scientific">Toxocara canis</name>
    <name type="common">Canine roundworm</name>
    <dbReference type="NCBI Taxonomy" id="6265"/>
    <lineage>
        <taxon>Eukaryota</taxon>
        <taxon>Metazoa</taxon>
        <taxon>Ecdysozoa</taxon>
        <taxon>Nematoda</taxon>
        <taxon>Chromadorea</taxon>
        <taxon>Rhabditida</taxon>
        <taxon>Spirurina</taxon>
        <taxon>Ascaridomorpha</taxon>
        <taxon>Ascaridoidea</taxon>
        <taxon>Toxocaridae</taxon>
        <taxon>Toxocara</taxon>
    </lineage>
</organism>
<dbReference type="GO" id="GO:0051016">
    <property type="term" value="P:barbed-end actin filament capping"/>
    <property type="evidence" value="ECO:0007669"/>
    <property type="project" value="TreeGrafter"/>
</dbReference>
<reference evidence="11" key="1">
    <citation type="submission" date="2016-06" db="UniProtKB">
        <authorList>
            <consortium name="WormBaseParasite"/>
        </authorList>
    </citation>
    <scope>IDENTIFICATION</scope>
</reference>
<keyword evidence="5" id="KW-0009">Actin-binding</keyword>
<dbReference type="Gene3D" id="3.40.20.10">
    <property type="entry name" value="Severin"/>
    <property type="match status" value="2"/>
</dbReference>
<sequence length="257" mass="29652">MACQTGIRADDHLLKFFSQCKLGKIRLAKIVVRNEQLCVNYEDKGSTDWRADWKKSLPECVDSFEPCFILFRLDAPSDWLLISFADDRAPVREKMLVAATRATFKAEFGQSYIKHEYHVTNKNDMSLEAFERWLRSKEEPAPLSEVEKELESALRDQKMNLPSAVAAQTMKGVMFPIDQNAEAELRKLAAHHVDFVQLSVDTLNEAIKLEASKENLTPEELRAAIPRDKPRYSFYNFAHDFNNQHYQSISKLMFKLS</sequence>
<dbReference type="GO" id="GO:0030016">
    <property type="term" value="C:myofibril"/>
    <property type="evidence" value="ECO:0007669"/>
    <property type="project" value="TreeGrafter"/>
</dbReference>
<dbReference type="GO" id="GO:0005884">
    <property type="term" value="C:actin filament"/>
    <property type="evidence" value="ECO:0007669"/>
    <property type="project" value="TreeGrafter"/>
</dbReference>
<evidence type="ECO:0000256" key="4">
    <source>
        <dbReference type="ARBA" id="ARBA00022737"/>
    </source>
</evidence>
<evidence type="ECO:0000313" key="11">
    <source>
        <dbReference type="WBParaSite" id="TCNE_0001804801-mRNA-1"/>
    </source>
</evidence>
<dbReference type="GO" id="GO:0051015">
    <property type="term" value="F:actin filament binding"/>
    <property type="evidence" value="ECO:0007669"/>
    <property type="project" value="TreeGrafter"/>
</dbReference>
<dbReference type="SMART" id="SM00102">
    <property type="entry name" value="ADF"/>
    <property type="match status" value="1"/>
</dbReference>
<feature type="domain" description="ADF-H" evidence="8">
    <location>
        <begin position="172"/>
        <end position="257"/>
    </location>
</feature>
<comment type="subunit">
    <text evidence="7">Interacts with G-actin; ADP-actin form.</text>
</comment>
<keyword evidence="4" id="KW-0677">Repeat</keyword>
<dbReference type="GO" id="GO:0010591">
    <property type="term" value="P:regulation of lamellipodium assembly"/>
    <property type="evidence" value="ECO:0007669"/>
    <property type="project" value="TreeGrafter"/>
</dbReference>
<dbReference type="SUPFAM" id="SSF55753">
    <property type="entry name" value="Actin depolymerizing proteins"/>
    <property type="match status" value="2"/>
</dbReference>
<keyword evidence="6" id="KW-0206">Cytoskeleton</keyword>
<evidence type="ECO:0000256" key="2">
    <source>
        <dbReference type="ARBA" id="ARBA00009557"/>
    </source>
</evidence>
<dbReference type="GO" id="GO:0010976">
    <property type="term" value="P:positive regulation of neuron projection development"/>
    <property type="evidence" value="ECO:0007669"/>
    <property type="project" value="TreeGrafter"/>
</dbReference>
<evidence type="ECO:0000256" key="5">
    <source>
        <dbReference type="ARBA" id="ARBA00023203"/>
    </source>
</evidence>
<keyword evidence="10" id="KW-1185">Reference proteome</keyword>
<dbReference type="InterPro" id="IPR002108">
    <property type="entry name" value="ADF-H"/>
</dbReference>
<evidence type="ECO:0000256" key="6">
    <source>
        <dbReference type="ARBA" id="ARBA00023212"/>
    </source>
</evidence>
<evidence type="ECO:0000256" key="1">
    <source>
        <dbReference type="ARBA" id="ARBA00004245"/>
    </source>
</evidence>
<feature type="domain" description="ADF-H" evidence="8">
    <location>
        <begin position="4"/>
        <end position="135"/>
    </location>
</feature>
<protein>
    <submittedName>
        <fullName evidence="11">ADF-H domain-containing protein</fullName>
    </submittedName>
</protein>
<evidence type="ECO:0000256" key="7">
    <source>
        <dbReference type="ARBA" id="ARBA00038532"/>
    </source>
</evidence>
<comment type="subcellular location">
    <subcellularLocation>
        <location evidence="1">Cytoplasm</location>
        <location evidence="1">Cytoskeleton</location>
    </subcellularLocation>
</comment>
<dbReference type="FunFam" id="3.40.20.10:FF:000042">
    <property type="entry name" value="Actin depolymerizing protein"/>
    <property type="match status" value="1"/>
</dbReference>
<gene>
    <name evidence="9" type="ORF">TCNE_LOCUS18044</name>
</gene>
<proteinExistence type="inferred from homology"/>
<dbReference type="PROSITE" id="PS51263">
    <property type="entry name" value="ADF_H"/>
    <property type="match status" value="2"/>
</dbReference>